<gene>
    <name evidence="1" type="ORF">I4F81_004512</name>
</gene>
<accession>A0ACC3BW08</accession>
<name>A0ACC3BW08_PYRYE</name>
<organism evidence="1 2">
    <name type="scientific">Pyropia yezoensis</name>
    <name type="common">Susabi-nori</name>
    <name type="synonym">Porphyra yezoensis</name>
    <dbReference type="NCBI Taxonomy" id="2788"/>
    <lineage>
        <taxon>Eukaryota</taxon>
        <taxon>Rhodophyta</taxon>
        <taxon>Bangiophyceae</taxon>
        <taxon>Bangiales</taxon>
        <taxon>Bangiaceae</taxon>
        <taxon>Pyropia</taxon>
    </lineage>
</organism>
<dbReference type="EMBL" id="CM020618">
    <property type="protein sequence ID" value="KAK1861935.1"/>
    <property type="molecule type" value="Genomic_DNA"/>
</dbReference>
<evidence type="ECO:0000313" key="1">
    <source>
        <dbReference type="EMBL" id="KAK1861935.1"/>
    </source>
</evidence>
<evidence type="ECO:0000313" key="2">
    <source>
        <dbReference type="Proteomes" id="UP000798662"/>
    </source>
</evidence>
<keyword evidence="2" id="KW-1185">Reference proteome</keyword>
<comment type="caution">
    <text evidence="1">The sequence shown here is derived from an EMBL/GenBank/DDBJ whole genome shotgun (WGS) entry which is preliminary data.</text>
</comment>
<dbReference type="Proteomes" id="UP000798662">
    <property type="component" value="Chromosome 1"/>
</dbReference>
<protein>
    <submittedName>
        <fullName evidence="1">Uncharacterized protein</fullName>
    </submittedName>
</protein>
<sequence>MSSDSIVSVVEVQDGAVDADGLSEAGQGARNARQNTLASFPALGPPDLVYTVKRYRGLVGAPTYAGYYHFVRGVDVSSGGAVSAYVVSLINAGLTPAAWYSGGGYTLHSVEFRTYNALSKLDVVASVSLPGGLNAVAVDASGASHPMTDELWAETAISAAARAALSVGEAPLYPALRVFQPFPGSLAEEGALLASAVSTVRRWPFAGSARPGLTVDLAEPPVQVDSGSAFSTRVTPADSRIAAALSQHFEDFSRYDPAVAFFANVKHFPLRVRRPEMVRGRGAEEADTPPSDQPSRVPDRENGDAPTEVDADLAEMRLFAASAQLAKGDVSAARATLDAILEAVPGSSAAWSLSSRVRLCAGDVTGAIRDGIAGANARPADALAWVTLADCLAIAGRHGDALRALNAAELPPPELDPFLRSLLPGRRRTTSASVASTPGHSDHGGDGSDGARIFATRLREEKNDRGAASGAAGASGVDEMLAELPAKLMTDGERAVCAVLVRILDAIGWDALLMVRSDCFVMEADTAREGGADGGAEGASSPVVSATPESAAAVQGGETPVNGAVTDAPGDANSAAAAPASPKTSNPPGDGGADDHAVGARSPGSPPGTDSTPQFTPVGAVGIAEDGDGSGAPADGPSSTAAPKAVCKTWLDYLVSSMYEDLRALAVWSAEEAAAARALAASANAAAANGAARSPAPAGASEDADVEASGGTSTPAASGEDGSTGSMNVVRTAEDTAAATKRPAADWLRRAQLAARFSRAADAARAYEVVTILASKGDFPALTAWCARMASAAEEGDATLTIEAAVAVTVTADGLRSAAVSSAAGGGAANTGGGGSGSGTSSTDVSSTTSGALAPPIAVRRALYRLVSKIGLRRVREVANKSAGARVGPRLQSVLLDAVEWHVEGFDR</sequence>
<proteinExistence type="predicted"/>
<reference evidence="1" key="1">
    <citation type="submission" date="2019-11" db="EMBL/GenBank/DDBJ databases">
        <title>Nori genome reveals adaptations in red seaweeds to the harsh intertidal environment.</title>
        <authorList>
            <person name="Wang D."/>
            <person name="Mao Y."/>
        </authorList>
    </citation>
    <scope>NUCLEOTIDE SEQUENCE</scope>
    <source>
        <tissue evidence="1">Gametophyte</tissue>
    </source>
</reference>